<accession>A0AAD5UZL4</accession>
<keyword evidence="2" id="KW-1185">Reference proteome</keyword>
<proteinExistence type="predicted"/>
<sequence length="436" mass="49648">MELAYRTCVLRLMETCRAFYSIGVPFLLRQKVSLNTEDVFKSFCNFLFATSPGPSNRPTLLRDLRIPDYMVKNNKSMVLQIISGATYLRSLHIYLPESATEFRNVLAGFSDLRELRIELDPGKSATEALRWFEQIRSPIETLWIQLCIPSLQRVALSSLSPLASTLRSLTLDRAKLDSMDINVEFPNVRELYLKEFGRRSTEYFPPSSAAIFKIFPNLESLAVPTFDTLSARQLSGYDDRVQEATDLGVHRKHLKSLEGCLSELIWGGYICSADDLCLWVGSCWEWDSGDASFLLSRTRPSTFQLALFIESFTLDMIPIIEDVPSLGSFKEIYILICVNEPDDDAALELTRSLPEALRGVDTELLTLDFQVSSLDTECHFLMHEFDIEEFFLQIHAVARKPRTIVIEPHHTRKAIFDVPVDFVESARRKCLDATAE</sequence>
<organism evidence="1 2">
    <name type="scientific">Meripilus lineatus</name>
    <dbReference type="NCBI Taxonomy" id="2056292"/>
    <lineage>
        <taxon>Eukaryota</taxon>
        <taxon>Fungi</taxon>
        <taxon>Dikarya</taxon>
        <taxon>Basidiomycota</taxon>
        <taxon>Agaricomycotina</taxon>
        <taxon>Agaricomycetes</taxon>
        <taxon>Polyporales</taxon>
        <taxon>Meripilaceae</taxon>
        <taxon>Meripilus</taxon>
    </lineage>
</organism>
<comment type="caution">
    <text evidence="1">The sequence shown here is derived from an EMBL/GenBank/DDBJ whole genome shotgun (WGS) entry which is preliminary data.</text>
</comment>
<dbReference type="EMBL" id="JANAWD010000297">
    <property type="protein sequence ID" value="KAJ3481930.1"/>
    <property type="molecule type" value="Genomic_DNA"/>
</dbReference>
<protein>
    <submittedName>
        <fullName evidence="1">Uncharacterized protein</fullName>
    </submittedName>
</protein>
<name>A0AAD5UZL4_9APHY</name>
<evidence type="ECO:0000313" key="1">
    <source>
        <dbReference type="EMBL" id="KAJ3481930.1"/>
    </source>
</evidence>
<dbReference type="Gene3D" id="3.80.10.10">
    <property type="entry name" value="Ribonuclease Inhibitor"/>
    <property type="match status" value="1"/>
</dbReference>
<dbReference type="Proteomes" id="UP001212997">
    <property type="component" value="Unassembled WGS sequence"/>
</dbReference>
<gene>
    <name evidence="1" type="ORF">NLI96_g7324</name>
</gene>
<dbReference type="InterPro" id="IPR032675">
    <property type="entry name" value="LRR_dom_sf"/>
</dbReference>
<reference evidence="1" key="1">
    <citation type="submission" date="2022-07" db="EMBL/GenBank/DDBJ databases">
        <title>Genome Sequence of Physisporinus lineatus.</title>
        <authorList>
            <person name="Buettner E."/>
        </authorList>
    </citation>
    <scope>NUCLEOTIDE SEQUENCE</scope>
    <source>
        <strain evidence="1">VT162</strain>
    </source>
</reference>
<dbReference type="AlphaFoldDB" id="A0AAD5UZL4"/>
<evidence type="ECO:0000313" key="2">
    <source>
        <dbReference type="Proteomes" id="UP001212997"/>
    </source>
</evidence>